<protein>
    <submittedName>
        <fullName evidence="1">Uncharacterized protein</fullName>
    </submittedName>
</protein>
<organism evidence="1">
    <name type="scientific">Billgrantia gudaonensis</name>
    <dbReference type="NCBI Taxonomy" id="376427"/>
    <lineage>
        <taxon>Bacteria</taxon>
        <taxon>Pseudomonadati</taxon>
        <taxon>Pseudomonadota</taxon>
        <taxon>Gammaproteobacteria</taxon>
        <taxon>Oceanospirillales</taxon>
        <taxon>Halomonadaceae</taxon>
        <taxon>Billgrantia</taxon>
    </lineage>
</organism>
<comment type="caution">
    <text evidence="1">The sequence shown here is derived from an EMBL/GenBank/DDBJ whole genome shotgun (WGS) entry which is preliminary data.</text>
</comment>
<reference evidence="1" key="1">
    <citation type="submission" date="2018-12" db="EMBL/GenBank/DDBJ databases">
        <authorList>
            <person name="Jadhav K."/>
            <person name="Kushwaha B."/>
            <person name="Jadhav I."/>
        </authorList>
    </citation>
    <scope>NUCLEOTIDE SEQUENCE [LARGE SCALE GENOMIC DNA]</scope>
    <source>
        <strain evidence="1">SBS 10</strain>
    </source>
</reference>
<dbReference type="AlphaFoldDB" id="A0A3S0VT49"/>
<sequence>MPQIALSVRPGSAVRNRGMAGAPTAGGEYSAICCSVPYVFLSLAGYRRFDPRWSRLFRPWKRTPLRLTFQQMHACPCWKLAPVLCRAGWPDGLASGQYLLPLTGAGRITVRPCRWPTPAPTGG</sequence>
<accession>A0A3S0VT49</accession>
<evidence type="ECO:0000313" key="1">
    <source>
        <dbReference type="EMBL" id="RUA23005.1"/>
    </source>
</evidence>
<gene>
    <name evidence="1" type="ORF">DSL92_01640</name>
</gene>
<proteinExistence type="predicted"/>
<name>A0A3S0VT49_9GAMM</name>
<dbReference type="EMBL" id="RXHI01000004">
    <property type="protein sequence ID" value="RUA23005.1"/>
    <property type="molecule type" value="Genomic_DNA"/>
</dbReference>